<keyword evidence="3" id="KW-1185">Reference proteome</keyword>
<gene>
    <name evidence="2" type="ORF">X777_16917</name>
</gene>
<accession>A0A026WSJ8</accession>
<protein>
    <submittedName>
        <fullName evidence="2">Uncharacterized protein</fullName>
    </submittedName>
</protein>
<evidence type="ECO:0000256" key="1">
    <source>
        <dbReference type="SAM" id="MobiDB-lite"/>
    </source>
</evidence>
<proteinExistence type="predicted"/>
<dbReference type="EMBL" id="KK107111">
    <property type="protein sequence ID" value="EZA58958.1"/>
    <property type="molecule type" value="Genomic_DNA"/>
</dbReference>
<organism evidence="2 3">
    <name type="scientific">Ooceraea biroi</name>
    <name type="common">Clonal raider ant</name>
    <name type="synonym">Cerapachys biroi</name>
    <dbReference type="NCBI Taxonomy" id="2015173"/>
    <lineage>
        <taxon>Eukaryota</taxon>
        <taxon>Metazoa</taxon>
        <taxon>Ecdysozoa</taxon>
        <taxon>Arthropoda</taxon>
        <taxon>Hexapoda</taxon>
        <taxon>Insecta</taxon>
        <taxon>Pterygota</taxon>
        <taxon>Neoptera</taxon>
        <taxon>Endopterygota</taxon>
        <taxon>Hymenoptera</taxon>
        <taxon>Apocrita</taxon>
        <taxon>Aculeata</taxon>
        <taxon>Formicoidea</taxon>
        <taxon>Formicidae</taxon>
        <taxon>Dorylinae</taxon>
        <taxon>Ooceraea</taxon>
    </lineage>
</organism>
<feature type="compositionally biased region" description="Basic and acidic residues" evidence="1">
    <location>
        <begin position="20"/>
        <end position="33"/>
    </location>
</feature>
<feature type="compositionally biased region" description="Basic and acidic residues" evidence="1">
    <location>
        <begin position="43"/>
        <end position="54"/>
    </location>
</feature>
<sequence>MSKTEGSHRQGETRQGGGSGEKRSQTERKREEDGKEEDAWCGQDRRANGGHRTEMASGSAFQYSTLATLGHPTSSKRRADRAAAALREKGPLTPRCTGDTGEEKPRASKLDCARRLDIVHCPLNICERYPRCEETRNESVNKSKHRHACIRK</sequence>
<evidence type="ECO:0000313" key="2">
    <source>
        <dbReference type="EMBL" id="EZA58958.1"/>
    </source>
</evidence>
<reference evidence="2 3" key="1">
    <citation type="journal article" date="2014" name="Curr. Biol.">
        <title>The genome of the clonal raider ant Cerapachys biroi.</title>
        <authorList>
            <person name="Oxley P.R."/>
            <person name="Ji L."/>
            <person name="Fetter-Pruneda I."/>
            <person name="McKenzie S.K."/>
            <person name="Li C."/>
            <person name="Hu H."/>
            <person name="Zhang G."/>
            <person name="Kronauer D.J."/>
        </authorList>
    </citation>
    <scope>NUCLEOTIDE SEQUENCE [LARGE SCALE GENOMIC DNA]</scope>
</reference>
<feature type="region of interest" description="Disordered" evidence="1">
    <location>
        <begin position="1"/>
        <end position="106"/>
    </location>
</feature>
<name>A0A026WSJ8_OOCBI</name>
<dbReference type="Proteomes" id="UP000053097">
    <property type="component" value="Unassembled WGS sequence"/>
</dbReference>
<feature type="compositionally biased region" description="Basic and acidic residues" evidence="1">
    <location>
        <begin position="1"/>
        <end position="12"/>
    </location>
</feature>
<dbReference type="AlphaFoldDB" id="A0A026WSJ8"/>
<evidence type="ECO:0000313" key="3">
    <source>
        <dbReference type="Proteomes" id="UP000053097"/>
    </source>
</evidence>
<feature type="compositionally biased region" description="Polar residues" evidence="1">
    <location>
        <begin position="59"/>
        <end position="73"/>
    </location>
</feature>